<dbReference type="EMBL" id="KB321004">
    <property type="protein sequence ID" value="ELW49095.1"/>
    <property type="molecule type" value="Genomic_DNA"/>
</dbReference>
<feature type="domain" description="TRC8-like N-terminal" evidence="5">
    <location>
        <begin position="8"/>
        <end position="57"/>
    </location>
</feature>
<name>L9JER6_TUPCH</name>
<evidence type="ECO:0000313" key="6">
    <source>
        <dbReference type="EMBL" id="ELW49095.1"/>
    </source>
</evidence>
<comment type="subcellular location">
    <subcellularLocation>
        <location evidence="1">Membrane</location>
        <topology evidence="1">Multi-pass membrane protein</topology>
    </subcellularLocation>
</comment>
<evidence type="ECO:0000256" key="3">
    <source>
        <dbReference type="ARBA" id="ARBA00022989"/>
    </source>
</evidence>
<dbReference type="GO" id="GO:0016020">
    <property type="term" value="C:membrane"/>
    <property type="evidence" value="ECO:0007669"/>
    <property type="project" value="UniProtKB-SubCell"/>
</dbReference>
<dbReference type="InterPro" id="IPR025754">
    <property type="entry name" value="TRC8_N_dom"/>
</dbReference>
<keyword evidence="7" id="KW-1185">Reference proteome</keyword>
<evidence type="ECO:0000256" key="4">
    <source>
        <dbReference type="ARBA" id="ARBA00023136"/>
    </source>
</evidence>
<dbReference type="Pfam" id="PF13705">
    <property type="entry name" value="TRC8_N"/>
    <property type="match status" value="1"/>
</dbReference>
<evidence type="ECO:0000256" key="1">
    <source>
        <dbReference type="ARBA" id="ARBA00004141"/>
    </source>
</evidence>
<dbReference type="AlphaFoldDB" id="L9JER6"/>
<reference evidence="7" key="2">
    <citation type="journal article" date="2013" name="Nat. Commun.">
        <title>Genome of the Chinese tree shrew.</title>
        <authorList>
            <person name="Fan Y."/>
            <person name="Huang Z.Y."/>
            <person name="Cao C.C."/>
            <person name="Chen C.S."/>
            <person name="Chen Y.X."/>
            <person name="Fan D.D."/>
            <person name="He J."/>
            <person name="Hou H.L."/>
            <person name="Hu L."/>
            <person name="Hu X.T."/>
            <person name="Jiang X.T."/>
            <person name="Lai R."/>
            <person name="Lang Y.S."/>
            <person name="Liang B."/>
            <person name="Liao S.G."/>
            <person name="Mu D."/>
            <person name="Ma Y.Y."/>
            <person name="Niu Y.Y."/>
            <person name="Sun X.Q."/>
            <person name="Xia J.Q."/>
            <person name="Xiao J."/>
            <person name="Xiong Z.Q."/>
            <person name="Xu L."/>
            <person name="Yang L."/>
            <person name="Zhang Y."/>
            <person name="Zhao W."/>
            <person name="Zhao X.D."/>
            <person name="Zheng Y.T."/>
            <person name="Zhou J.M."/>
            <person name="Zhu Y.B."/>
            <person name="Zhang G.J."/>
            <person name="Wang J."/>
            <person name="Yao Y.G."/>
        </authorList>
    </citation>
    <scope>NUCLEOTIDE SEQUENCE [LARGE SCALE GENOMIC DNA]</scope>
</reference>
<dbReference type="Proteomes" id="UP000011518">
    <property type="component" value="Unassembled WGS sequence"/>
</dbReference>
<evidence type="ECO:0000256" key="2">
    <source>
        <dbReference type="ARBA" id="ARBA00022692"/>
    </source>
</evidence>
<keyword evidence="3" id="KW-1133">Transmembrane helix</keyword>
<gene>
    <name evidence="6" type="ORF">TREES_T100010980</name>
</gene>
<reference evidence="7" key="1">
    <citation type="submission" date="2012-07" db="EMBL/GenBank/DDBJ databases">
        <title>Genome of the Chinese tree shrew, a rising model animal genetically related to primates.</title>
        <authorList>
            <person name="Zhang G."/>
            <person name="Fan Y."/>
            <person name="Yao Y."/>
            <person name="Huang Z."/>
        </authorList>
    </citation>
    <scope>NUCLEOTIDE SEQUENCE [LARGE SCALE GENOMIC DNA]</scope>
</reference>
<dbReference type="STRING" id="246437.L9JER6"/>
<evidence type="ECO:0000259" key="5">
    <source>
        <dbReference type="Pfam" id="PF13705"/>
    </source>
</evidence>
<proteinExistence type="predicted"/>
<sequence length="100" mass="11427">MAHQQVWAALEVGLRVPCLYIIDAIFNSYYDSSQGRFCIVFQIFLRLLVYVVTRAALTGPQDREVPAVNDMQAMETGFRMSDLETIIRNPHEEGDAYNEP</sequence>
<keyword evidence="4" id="KW-0472">Membrane</keyword>
<keyword evidence="2" id="KW-0812">Transmembrane</keyword>
<evidence type="ECO:0000313" key="7">
    <source>
        <dbReference type="Proteomes" id="UP000011518"/>
    </source>
</evidence>
<organism evidence="6 7">
    <name type="scientific">Tupaia chinensis</name>
    <name type="common">Chinese tree shrew</name>
    <name type="synonym">Tupaia belangeri chinensis</name>
    <dbReference type="NCBI Taxonomy" id="246437"/>
    <lineage>
        <taxon>Eukaryota</taxon>
        <taxon>Metazoa</taxon>
        <taxon>Chordata</taxon>
        <taxon>Craniata</taxon>
        <taxon>Vertebrata</taxon>
        <taxon>Euteleostomi</taxon>
        <taxon>Mammalia</taxon>
        <taxon>Eutheria</taxon>
        <taxon>Euarchontoglires</taxon>
        <taxon>Scandentia</taxon>
        <taxon>Tupaiidae</taxon>
        <taxon>Tupaia</taxon>
    </lineage>
</organism>
<accession>L9JER6</accession>
<protein>
    <submittedName>
        <fullName evidence="6">E3 ubiquitin-protein ligase RNF139</fullName>
    </submittedName>
</protein>
<dbReference type="InParanoid" id="L9JER6"/>